<dbReference type="InterPro" id="IPR037069">
    <property type="entry name" value="AcylCoA_DH/ox_N_sf"/>
</dbReference>
<gene>
    <name evidence="10" type="ORF">CDQ92_06705</name>
</gene>
<evidence type="ECO:0000313" key="10">
    <source>
        <dbReference type="EMBL" id="OWQ96810.1"/>
    </source>
</evidence>
<dbReference type="SUPFAM" id="SSF56645">
    <property type="entry name" value="Acyl-CoA dehydrogenase NM domain-like"/>
    <property type="match status" value="2"/>
</dbReference>
<dbReference type="InterPro" id="IPR052161">
    <property type="entry name" value="Mycobact_Acyl-CoA_DH"/>
</dbReference>
<dbReference type="Gene3D" id="1.10.540.10">
    <property type="entry name" value="Acyl-CoA dehydrogenase/oxidase, N-terminal domain"/>
    <property type="match status" value="2"/>
</dbReference>
<feature type="domain" description="Acyl-CoA dehydrogenase/oxidase N-terminal" evidence="9">
    <location>
        <begin position="374"/>
        <end position="475"/>
    </location>
</feature>
<dbReference type="RefSeq" id="WP_088440665.1">
    <property type="nucleotide sequence ID" value="NZ_BMMC01000014.1"/>
</dbReference>
<evidence type="ECO:0000256" key="4">
    <source>
        <dbReference type="ARBA" id="ARBA00022827"/>
    </source>
</evidence>
<dbReference type="OrthoDB" id="9780544at2"/>
<evidence type="ECO:0008006" key="12">
    <source>
        <dbReference type="Google" id="ProtNLM"/>
    </source>
</evidence>
<dbReference type="InterPro" id="IPR036250">
    <property type="entry name" value="AcylCo_DH-like_C"/>
</dbReference>
<keyword evidence="4" id="KW-0274">FAD</keyword>
<dbReference type="Pfam" id="PF02771">
    <property type="entry name" value="Acyl-CoA_dh_N"/>
    <property type="match status" value="2"/>
</dbReference>
<evidence type="ECO:0000259" key="7">
    <source>
        <dbReference type="Pfam" id="PF00441"/>
    </source>
</evidence>
<dbReference type="PANTHER" id="PTHR43292">
    <property type="entry name" value="ACYL-COA DEHYDROGENASE"/>
    <property type="match status" value="1"/>
</dbReference>
<evidence type="ECO:0000313" key="11">
    <source>
        <dbReference type="Proteomes" id="UP000197361"/>
    </source>
</evidence>
<feature type="domain" description="Acyl-CoA dehydrogenase/oxidase C-terminal" evidence="7">
    <location>
        <begin position="595"/>
        <end position="740"/>
    </location>
</feature>
<feature type="compositionally biased region" description="Low complexity" evidence="6">
    <location>
        <begin position="753"/>
        <end position="763"/>
    </location>
</feature>
<dbReference type="InterPro" id="IPR009100">
    <property type="entry name" value="AcylCoA_DH/oxidase_NM_dom_sf"/>
</dbReference>
<keyword evidence="5" id="KW-0560">Oxidoreductase</keyword>
<dbReference type="InterPro" id="IPR009075">
    <property type="entry name" value="AcylCo_DH/oxidase_C"/>
</dbReference>
<feature type="domain" description="Acyl-CoA oxidase/dehydrogenase middle" evidence="8">
    <location>
        <begin position="491"/>
        <end position="583"/>
    </location>
</feature>
<dbReference type="Gene3D" id="2.40.110.10">
    <property type="entry name" value="Butyryl-CoA Dehydrogenase, subunit A, domain 2"/>
    <property type="match status" value="1"/>
</dbReference>
<dbReference type="Pfam" id="PF02770">
    <property type="entry name" value="Acyl-CoA_dh_M"/>
    <property type="match status" value="1"/>
</dbReference>
<reference evidence="10 11" key="1">
    <citation type="journal article" date="2010" name="Int. J. Syst. Evol. Microbiol.">
        <title>Sphingopyxis bauzanensis sp. nov., a psychrophilic bacterium isolated from soil.</title>
        <authorList>
            <person name="Zhang D.C."/>
            <person name="Liu H.C."/>
            <person name="Xin Y.H."/>
            <person name="Zhou Y.G."/>
            <person name="Schinner F."/>
            <person name="Margesin R."/>
        </authorList>
    </citation>
    <scope>NUCLEOTIDE SEQUENCE [LARGE SCALE GENOMIC DNA]</scope>
    <source>
        <strain evidence="10 11">DSM 22271</strain>
    </source>
</reference>
<dbReference type="GO" id="GO:0050660">
    <property type="term" value="F:flavin adenine dinucleotide binding"/>
    <property type="evidence" value="ECO:0007669"/>
    <property type="project" value="InterPro"/>
</dbReference>
<dbReference type="CDD" id="cd00567">
    <property type="entry name" value="ACAD"/>
    <property type="match status" value="1"/>
</dbReference>
<dbReference type="EMBL" id="NISK01000002">
    <property type="protein sequence ID" value="OWQ96810.1"/>
    <property type="molecule type" value="Genomic_DNA"/>
</dbReference>
<sequence length="771" mass="82824">MLTPDQEEISHILGRLLSTRDAARHAAEGGPPIDGALWSNLAELGFLGIVLPGAHGGVEMSLAEEVIAAEALGRIVAPIPSTSVFAAAHVLASSMTPQATSLGQALAAGEIVVGAGLSAADGAAVELTVSPTEGREEWTISGTIADMVDGAAIEVALMPVNGRWWSVDLSLGGITRTEIASLDPTRRLARVEFDGARAEAVSDFPIRRLTAIVQTLIAAEALGVAQAALDMTRDYALQREQFGQPIGRFQAVKQKLADCLIAVEGARSALWGAVRSINDGVPDFDAARLAKAQATRAATWVAGEAVQMHGAIGCTWEHDLHLLMRRAKHCNLTFGSFTQNLRVLGETALEAANSGARSRADQFAGMDLGFIPSSEDEAFIEPFRAWLDEHVSAERAKTLKRAGMAERRAWQGELADAGWAGLHWSKSAGGREASFTQQVLYYAELTRRGLPPLPGNRGLMLVGPTLIAHGSERQKLLLAPTRRADILWAGGFSERGAGSDLASLRTRGEVDGDELVINGHKIWTSQAQIADWMYALIRTGPLHPKHAGISVVLIPMDSDGIEVRPIRRNNGDYHFNEVFFDNVRVPLDNIVGSMNDGWRINRTTMVGEHLTNFLGSQAAQAETVARVARTIAEREAQRGIDHDLRARFASAWATTQIVKLHGLRNVARFTAGDNPGAEGSISKLVGQENEKELFELMVDAQGAAGLEETRWTRAWLSTRASTIGGGTSEIHRNKLAERVLGMPRDPWADDDAPAPQTTDAPVDLRPAAADN</sequence>
<evidence type="ECO:0000259" key="8">
    <source>
        <dbReference type="Pfam" id="PF02770"/>
    </source>
</evidence>
<evidence type="ECO:0000256" key="2">
    <source>
        <dbReference type="ARBA" id="ARBA00009347"/>
    </source>
</evidence>
<feature type="domain" description="Acyl-CoA dehydrogenase/oxidase N-terminal" evidence="9">
    <location>
        <begin position="22"/>
        <end position="86"/>
    </location>
</feature>
<dbReference type="FunFam" id="2.40.110.10:FF:000011">
    <property type="entry name" value="Acyl-CoA dehydrogenase FadE34"/>
    <property type="match status" value="1"/>
</dbReference>
<organism evidence="10 11">
    <name type="scientific">Sphingopyxis bauzanensis</name>
    <dbReference type="NCBI Taxonomy" id="651663"/>
    <lineage>
        <taxon>Bacteria</taxon>
        <taxon>Pseudomonadati</taxon>
        <taxon>Pseudomonadota</taxon>
        <taxon>Alphaproteobacteria</taxon>
        <taxon>Sphingomonadales</taxon>
        <taxon>Sphingomonadaceae</taxon>
        <taxon>Sphingopyxis</taxon>
    </lineage>
</organism>
<dbReference type="Pfam" id="PF00441">
    <property type="entry name" value="Acyl-CoA_dh_1"/>
    <property type="match status" value="2"/>
</dbReference>
<evidence type="ECO:0000259" key="9">
    <source>
        <dbReference type="Pfam" id="PF02771"/>
    </source>
</evidence>
<feature type="region of interest" description="Disordered" evidence="6">
    <location>
        <begin position="742"/>
        <end position="771"/>
    </location>
</feature>
<dbReference type="GO" id="GO:0016627">
    <property type="term" value="F:oxidoreductase activity, acting on the CH-CH group of donors"/>
    <property type="evidence" value="ECO:0007669"/>
    <property type="project" value="InterPro"/>
</dbReference>
<protein>
    <recommendedName>
        <fullName evidence="12">Acyl-CoA dehydrogenase</fullName>
    </recommendedName>
</protein>
<evidence type="ECO:0000256" key="5">
    <source>
        <dbReference type="ARBA" id="ARBA00023002"/>
    </source>
</evidence>
<accession>A0A246JUQ3</accession>
<comment type="similarity">
    <text evidence="2">Belongs to the acyl-CoA dehydrogenase family.</text>
</comment>
<dbReference type="InterPro" id="IPR013786">
    <property type="entry name" value="AcylCoA_DH/ox_N"/>
</dbReference>
<dbReference type="InterPro" id="IPR006091">
    <property type="entry name" value="Acyl-CoA_Oxase/DH_mid-dom"/>
</dbReference>
<keyword evidence="3" id="KW-0285">Flavoprotein</keyword>
<dbReference type="PANTHER" id="PTHR43292:SF3">
    <property type="entry name" value="ACYL-COA DEHYDROGENASE FADE29"/>
    <property type="match status" value="1"/>
</dbReference>
<keyword evidence="11" id="KW-1185">Reference proteome</keyword>
<dbReference type="AlphaFoldDB" id="A0A246JUQ3"/>
<proteinExistence type="inferred from homology"/>
<dbReference type="GO" id="GO:0005886">
    <property type="term" value="C:plasma membrane"/>
    <property type="evidence" value="ECO:0007669"/>
    <property type="project" value="TreeGrafter"/>
</dbReference>
<comment type="cofactor">
    <cofactor evidence="1">
        <name>FAD</name>
        <dbReference type="ChEBI" id="CHEBI:57692"/>
    </cofactor>
</comment>
<comment type="caution">
    <text evidence="10">The sequence shown here is derived from an EMBL/GenBank/DDBJ whole genome shotgun (WGS) entry which is preliminary data.</text>
</comment>
<dbReference type="InterPro" id="IPR046373">
    <property type="entry name" value="Acyl-CoA_Oxase/DH_mid-dom_sf"/>
</dbReference>
<dbReference type="Gene3D" id="1.20.140.10">
    <property type="entry name" value="Butyryl-CoA Dehydrogenase, subunit A, domain 3"/>
    <property type="match status" value="2"/>
</dbReference>
<evidence type="ECO:0000256" key="3">
    <source>
        <dbReference type="ARBA" id="ARBA00022630"/>
    </source>
</evidence>
<name>A0A246JUQ3_9SPHN</name>
<evidence type="ECO:0000256" key="6">
    <source>
        <dbReference type="SAM" id="MobiDB-lite"/>
    </source>
</evidence>
<evidence type="ECO:0000256" key="1">
    <source>
        <dbReference type="ARBA" id="ARBA00001974"/>
    </source>
</evidence>
<dbReference type="SUPFAM" id="SSF47203">
    <property type="entry name" value="Acyl-CoA dehydrogenase C-terminal domain-like"/>
    <property type="match status" value="2"/>
</dbReference>
<feature type="domain" description="Acyl-CoA dehydrogenase/oxidase C-terminal" evidence="7">
    <location>
        <begin position="216"/>
        <end position="336"/>
    </location>
</feature>
<dbReference type="Proteomes" id="UP000197361">
    <property type="component" value="Unassembled WGS sequence"/>
</dbReference>